<dbReference type="InterPro" id="IPR009057">
    <property type="entry name" value="Homeodomain-like_sf"/>
</dbReference>
<dbReference type="PANTHER" id="PTHR47506:SF1">
    <property type="entry name" value="HTH-TYPE TRANSCRIPTIONAL REGULATOR YJDC"/>
    <property type="match status" value="1"/>
</dbReference>
<gene>
    <name evidence="6" type="ORF">ABDB84_02355</name>
</gene>
<evidence type="ECO:0000256" key="1">
    <source>
        <dbReference type="ARBA" id="ARBA00023015"/>
    </source>
</evidence>
<dbReference type="InterPro" id="IPR011075">
    <property type="entry name" value="TetR_C"/>
</dbReference>
<dbReference type="InterPro" id="IPR036271">
    <property type="entry name" value="Tet_transcr_reg_TetR-rel_C_sf"/>
</dbReference>
<evidence type="ECO:0000256" key="4">
    <source>
        <dbReference type="PROSITE-ProRule" id="PRU00335"/>
    </source>
</evidence>
<dbReference type="Pfam" id="PF00440">
    <property type="entry name" value="TetR_N"/>
    <property type="match status" value="1"/>
</dbReference>
<dbReference type="Pfam" id="PF16925">
    <property type="entry name" value="TetR_C_13"/>
    <property type="match status" value="1"/>
</dbReference>
<comment type="caution">
    <text evidence="6">The sequence shown here is derived from an EMBL/GenBank/DDBJ whole genome shotgun (WGS) entry which is preliminary data.</text>
</comment>
<dbReference type="Proteomes" id="UP001410394">
    <property type="component" value="Unassembled WGS sequence"/>
</dbReference>
<evidence type="ECO:0000313" key="6">
    <source>
        <dbReference type="EMBL" id="MEN3067302.1"/>
    </source>
</evidence>
<organism evidence="6 7">
    <name type="scientific">Uliginosibacterium sediminicola</name>
    <dbReference type="NCBI Taxonomy" id="2024550"/>
    <lineage>
        <taxon>Bacteria</taxon>
        <taxon>Pseudomonadati</taxon>
        <taxon>Pseudomonadota</taxon>
        <taxon>Betaproteobacteria</taxon>
        <taxon>Rhodocyclales</taxon>
        <taxon>Zoogloeaceae</taxon>
        <taxon>Uliginosibacterium</taxon>
    </lineage>
</organism>
<dbReference type="PRINTS" id="PR00455">
    <property type="entry name" value="HTHTETR"/>
</dbReference>
<reference evidence="6 7" key="1">
    <citation type="journal article" date="2018" name="Int. J. Syst. Evol. Microbiol.">
        <title>Uliginosibacterium sediminicola sp. nov., isolated from freshwater sediment.</title>
        <authorList>
            <person name="Hwang W.M."/>
            <person name="Kim S.M."/>
            <person name="Kang K."/>
            <person name="Ahn T.Y."/>
        </authorList>
    </citation>
    <scope>NUCLEOTIDE SEQUENCE [LARGE SCALE GENOMIC DNA]</scope>
    <source>
        <strain evidence="6 7">M1-21</strain>
    </source>
</reference>
<evidence type="ECO:0000256" key="3">
    <source>
        <dbReference type="ARBA" id="ARBA00023163"/>
    </source>
</evidence>
<keyword evidence="2 4" id="KW-0238">DNA-binding</keyword>
<keyword evidence="3" id="KW-0804">Transcription</keyword>
<dbReference type="SUPFAM" id="SSF46689">
    <property type="entry name" value="Homeodomain-like"/>
    <property type="match status" value="1"/>
</dbReference>
<keyword evidence="1" id="KW-0805">Transcription regulation</keyword>
<sequence length="220" mass="23888">MPAPKRKPQATATADPQPAPVRVVHRAAEAQAQILAAVDELFYREGARAVGVDAVVKRAGVNKMSLYRQFESKDALLLHYLAGREQKFWAYFEASLAKHPGQPREQLLQFFIDLSARASQHDYRGCPFVNFAVEFPDPAHPARLAVAANKSRLIARLQELARHTEAADAEALANGLALLIEGAYAASQTYTPGHALIKALPQVAKCMLDAACGPPTESPP</sequence>
<dbReference type="EMBL" id="JBDIVE010000001">
    <property type="protein sequence ID" value="MEN3067302.1"/>
    <property type="molecule type" value="Genomic_DNA"/>
</dbReference>
<protein>
    <submittedName>
        <fullName evidence="6">TetR/AcrR family transcriptional regulator</fullName>
    </submittedName>
</protein>
<dbReference type="Gene3D" id="1.10.357.10">
    <property type="entry name" value="Tetracycline Repressor, domain 2"/>
    <property type="match status" value="1"/>
</dbReference>
<name>A0ABU9YUJ7_9RHOO</name>
<evidence type="ECO:0000313" key="7">
    <source>
        <dbReference type="Proteomes" id="UP001410394"/>
    </source>
</evidence>
<evidence type="ECO:0000256" key="2">
    <source>
        <dbReference type="ARBA" id="ARBA00023125"/>
    </source>
</evidence>
<keyword evidence="7" id="KW-1185">Reference proteome</keyword>
<dbReference type="PROSITE" id="PS50977">
    <property type="entry name" value="HTH_TETR_2"/>
    <property type="match status" value="1"/>
</dbReference>
<dbReference type="SUPFAM" id="SSF48498">
    <property type="entry name" value="Tetracyclin repressor-like, C-terminal domain"/>
    <property type="match status" value="1"/>
</dbReference>
<feature type="domain" description="HTH tetR-type" evidence="5">
    <location>
        <begin position="28"/>
        <end position="88"/>
    </location>
</feature>
<dbReference type="RefSeq" id="WP_345918070.1">
    <property type="nucleotide sequence ID" value="NZ_JBDIVE010000001.1"/>
</dbReference>
<evidence type="ECO:0000259" key="5">
    <source>
        <dbReference type="PROSITE" id="PS50977"/>
    </source>
</evidence>
<accession>A0ABU9YUJ7</accession>
<dbReference type="PANTHER" id="PTHR47506">
    <property type="entry name" value="TRANSCRIPTIONAL REGULATORY PROTEIN"/>
    <property type="match status" value="1"/>
</dbReference>
<proteinExistence type="predicted"/>
<dbReference type="InterPro" id="IPR001647">
    <property type="entry name" value="HTH_TetR"/>
</dbReference>
<feature type="DNA-binding region" description="H-T-H motif" evidence="4">
    <location>
        <begin position="51"/>
        <end position="70"/>
    </location>
</feature>